<protein>
    <submittedName>
        <fullName evidence="1">Uncharacterized protein</fullName>
    </submittedName>
</protein>
<sequence length="443" mass="50485">MKTTPLLLICTLIFSACSTPLHREREPAVAKAESCKEIITSFLAPSRFNGEAFAKKLQIEATTDELSNLFYAFREIDLNTLNDEEIRTMRAIYLFSQGDKTLRDDLIVEFIKTVKGEAANLKNKNWDRFLAHKKKIDKYRAKKIAAAKSAEEKLNLEKKVALYEKLYMSCKSHVQKKPTPADLRLAKKLTWALTAGSTTSTAVTYAYAHKDEEKDSKWMKGMYFELALSGIFTYVGGTFVTSNPRLSPWTVRAPLAYFNAAVADLGPSGAYSYFFNDDNKEMQKKFETMKNDPKLEEEVAELLHFAQENGLFEKHLAATEKLFKQKPHSKMSIEEIKKSFDINQIDLEESRELLFEAMSEKEYQDNAGTFQTGDSGLDRYTFHRLWTLGSVPYNIGFALLMHNQMCMTPDPKAGFAKAVGTYFAGQLLSDVIYYKTRQKTINQ</sequence>
<dbReference type="KEGG" id="bsto:C0V70_15095"/>
<dbReference type="AlphaFoldDB" id="A0A2K9NV77"/>
<reference evidence="1 2" key="1">
    <citation type="submission" date="2018-01" db="EMBL/GenBank/DDBJ databases">
        <title>Complete genome sequence of Bacteriovorax stolpii DSM12778.</title>
        <authorList>
            <person name="Tang B."/>
            <person name="Chang J."/>
        </authorList>
    </citation>
    <scope>NUCLEOTIDE SEQUENCE [LARGE SCALE GENOMIC DNA]</scope>
    <source>
        <strain evidence="1 2">DSM 12778</strain>
    </source>
</reference>
<gene>
    <name evidence="1" type="ORF">C0V70_15095</name>
</gene>
<dbReference type="Proteomes" id="UP000235584">
    <property type="component" value="Chromosome"/>
</dbReference>
<dbReference type="PROSITE" id="PS51257">
    <property type="entry name" value="PROKAR_LIPOPROTEIN"/>
    <property type="match status" value="1"/>
</dbReference>
<proteinExistence type="predicted"/>
<evidence type="ECO:0000313" key="2">
    <source>
        <dbReference type="Proteomes" id="UP000235584"/>
    </source>
</evidence>
<evidence type="ECO:0000313" key="1">
    <source>
        <dbReference type="EMBL" id="AUN99408.1"/>
    </source>
</evidence>
<keyword evidence="2" id="KW-1185">Reference proteome</keyword>
<name>A0A2K9NV77_BACTC</name>
<organism evidence="1 2">
    <name type="scientific">Bacteriovorax stolpii</name>
    <name type="common">Bdellovibrio stolpii</name>
    <dbReference type="NCBI Taxonomy" id="960"/>
    <lineage>
        <taxon>Bacteria</taxon>
        <taxon>Pseudomonadati</taxon>
        <taxon>Bdellovibrionota</taxon>
        <taxon>Bacteriovoracia</taxon>
        <taxon>Bacteriovoracales</taxon>
        <taxon>Bacteriovoracaceae</taxon>
        <taxon>Bacteriovorax</taxon>
    </lineage>
</organism>
<dbReference type="EMBL" id="CP025704">
    <property type="protein sequence ID" value="AUN99408.1"/>
    <property type="molecule type" value="Genomic_DNA"/>
</dbReference>
<accession>A0A2K9NV77</accession>
<dbReference type="RefSeq" id="WP_102244699.1">
    <property type="nucleotide sequence ID" value="NZ_CP025704.1"/>
</dbReference>